<feature type="transmembrane region" description="Helical" evidence="6">
    <location>
        <begin position="215"/>
        <end position="234"/>
    </location>
</feature>
<dbReference type="Proteomes" id="UP001461341">
    <property type="component" value="Chromosome"/>
</dbReference>
<accession>A0ABZ2YC66</accession>
<keyword evidence="5 6" id="KW-0472">Membrane</keyword>
<proteinExistence type="predicted"/>
<keyword evidence="8" id="KW-1185">Reference proteome</keyword>
<dbReference type="CDD" id="cd06579">
    <property type="entry name" value="TM_PBP1_transp_AraH_like"/>
    <property type="match status" value="1"/>
</dbReference>
<gene>
    <name evidence="7" type="ORF">QBE54_02355</name>
</gene>
<evidence type="ECO:0000256" key="2">
    <source>
        <dbReference type="ARBA" id="ARBA00022475"/>
    </source>
</evidence>
<dbReference type="PANTHER" id="PTHR32196:SF72">
    <property type="entry name" value="RIBOSE IMPORT PERMEASE PROTEIN RBSC"/>
    <property type="match status" value="1"/>
</dbReference>
<dbReference type="EMBL" id="CP121689">
    <property type="protein sequence ID" value="WZL76595.1"/>
    <property type="molecule type" value="Genomic_DNA"/>
</dbReference>
<feature type="transmembrane region" description="Helical" evidence="6">
    <location>
        <begin position="20"/>
        <end position="39"/>
    </location>
</feature>
<evidence type="ECO:0000256" key="6">
    <source>
        <dbReference type="SAM" id="Phobius"/>
    </source>
</evidence>
<name>A0ABZ2YC66_9BACT</name>
<feature type="transmembrane region" description="Helical" evidence="6">
    <location>
        <begin position="254"/>
        <end position="284"/>
    </location>
</feature>
<dbReference type="PANTHER" id="PTHR32196">
    <property type="entry name" value="ABC TRANSPORTER PERMEASE PROTEIN YPHD-RELATED-RELATED"/>
    <property type="match status" value="1"/>
</dbReference>
<feature type="transmembrane region" description="Helical" evidence="6">
    <location>
        <begin position="76"/>
        <end position="92"/>
    </location>
</feature>
<evidence type="ECO:0000256" key="1">
    <source>
        <dbReference type="ARBA" id="ARBA00004651"/>
    </source>
</evidence>
<evidence type="ECO:0000313" key="8">
    <source>
        <dbReference type="Proteomes" id="UP001461341"/>
    </source>
</evidence>
<dbReference type="InterPro" id="IPR001851">
    <property type="entry name" value="ABC_transp_permease"/>
</dbReference>
<dbReference type="RefSeq" id="WP_369018759.1">
    <property type="nucleotide sequence ID" value="NZ_CP121689.1"/>
</dbReference>
<reference evidence="7 8" key="1">
    <citation type="submission" date="2023-03" db="EMBL/GenBank/DDBJ databases">
        <title>Novel Species.</title>
        <authorList>
            <person name="Ma S."/>
        </authorList>
    </citation>
    <scope>NUCLEOTIDE SEQUENCE [LARGE SCALE GENOMIC DNA]</scope>
    <source>
        <strain evidence="7 8">B11</strain>
    </source>
</reference>
<feature type="transmembrane region" description="Helical" evidence="6">
    <location>
        <begin position="165"/>
        <end position="186"/>
    </location>
</feature>
<evidence type="ECO:0000256" key="4">
    <source>
        <dbReference type="ARBA" id="ARBA00022989"/>
    </source>
</evidence>
<evidence type="ECO:0000313" key="7">
    <source>
        <dbReference type="EMBL" id="WZL76595.1"/>
    </source>
</evidence>
<sequence>METSGKETILKRLLLGDFGIILIFLALAIVMSILTPVFYTPVNLLNILRQVSVIGIISFGVTLIIIAGGIDLSPGSVAAFVGVVVAGFVSNGHSLLVSLLVALAVGALCGLTNGILVAFTGIPPFIATLGMMSIARALALIYSKGRPITLTSEAASFLAIGSGKLLGIPIPVLIFISTGVLSHIILKKTRFGKYVFAVGGNEQAAVVCGINVRKIKIYVFTFGGIMTALASIVLTSRVSSGNPTAALSYELDAIAATVIGGTSLSGGIGSIFGAFIGALIIGSLNNGLSLLGISPYWQQIAKGVAIIAAVISDVYRSKSYR</sequence>
<feature type="transmembrane region" description="Helical" evidence="6">
    <location>
        <begin position="51"/>
        <end position="70"/>
    </location>
</feature>
<organism evidence="7 8">
    <name type="scientific">Thermatribacter velox</name>
    <dbReference type="NCBI Taxonomy" id="3039681"/>
    <lineage>
        <taxon>Bacteria</taxon>
        <taxon>Pseudomonadati</taxon>
        <taxon>Atribacterota</taxon>
        <taxon>Atribacteria</taxon>
        <taxon>Atribacterales</taxon>
        <taxon>Thermatribacteraceae</taxon>
        <taxon>Thermatribacter</taxon>
    </lineage>
</organism>
<keyword evidence="2" id="KW-1003">Cell membrane</keyword>
<keyword evidence="3 6" id="KW-0812">Transmembrane</keyword>
<protein>
    <submittedName>
        <fullName evidence="7">ABC transporter permease</fullName>
    </submittedName>
</protein>
<dbReference type="Pfam" id="PF02653">
    <property type="entry name" value="BPD_transp_2"/>
    <property type="match status" value="1"/>
</dbReference>
<feature type="transmembrane region" description="Helical" evidence="6">
    <location>
        <begin position="125"/>
        <end position="144"/>
    </location>
</feature>
<evidence type="ECO:0000256" key="5">
    <source>
        <dbReference type="ARBA" id="ARBA00023136"/>
    </source>
</evidence>
<keyword evidence="4 6" id="KW-1133">Transmembrane helix</keyword>
<comment type="subcellular location">
    <subcellularLocation>
        <location evidence="1">Cell membrane</location>
        <topology evidence="1">Multi-pass membrane protein</topology>
    </subcellularLocation>
</comment>
<evidence type="ECO:0000256" key="3">
    <source>
        <dbReference type="ARBA" id="ARBA00022692"/>
    </source>
</evidence>